<reference evidence="2" key="1">
    <citation type="submission" date="2017-01" db="EMBL/GenBank/DDBJ databases">
        <authorList>
            <person name="Wang Y."/>
            <person name="White M."/>
            <person name="Kvist S."/>
            <person name="Moncalvo J.-M."/>
        </authorList>
    </citation>
    <scope>NUCLEOTIDE SEQUENCE [LARGE SCALE GENOMIC DNA]</scope>
    <source>
        <strain evidence="2">ID-206-W2</strain>
    </source>
</reference>
<evidence type="ECO:0000313" key="1">
    <source>
        <dbReference type="EMBL" id="OMJ26023.1"/>
    </source>
</evidence>
<proteinExistence type="predicted"/>
<dbReference type="EMBL" id="LSSM01001539">
    <property type="protein sequence ID" value="OMJ26023.1"/>
    <property type="molecule type" value="Genomic_DNA"/>
</dbReference>
<evidence type="ECO:0000313" key="2">
    <source>
        <dbReference type="Proteomes" id="UP000187429"/>
    </source>
</evidence>
<dbReference type="Proteomes" id="UP000187429">
    <property type="component" value="Unassembled WGS sequence"/>
</dbReference>
<comment type="caution">
    <text evidence="1">The sequence shown here is derived from an EMBL/GenBank/DDBJ whole genome shotgun (WGS) entry which is preliminary data.</text>
</comment>
<protein>
    <submittedName>
        <fullName evidence="1">Uncharacterized protein</fullName>
    </submittedName>
</protein>
<dbReference type="AlphaFoldDB" id="A0A1R1YGL0"/>
<gene>
    <name evidence="1" type="ORF">AYI69_g4099</name>
</gene>
<name>A0A1R1YGL0_9FUNG</name>
<accession>A0A1R1YGL0</accession>
<keyword evidence="2" id="KW-1185">Reference proteome</keyword>
<organism evidence="1 2">
    <name type="scientific">Smittium culicis</name>
    <dbReference type="NCBI Taxonomy" id="133412"/>
    <lineage>
        <taxon>Eukaryota</taxon>
        <taxon>Fungi</taxon>
        <taxon>Fungi incertae sedis</taxon>
        <taxon>Zoopagomycota</taxon>
        <taxon>Kickxellomycotina</taxon>
        <taxon>Harpellomycetes</taxon>
        <taxon>Harpellales</taxon>
        <taxon>Legeriomycetaceae</taxon>
        <taxon>Smittium</taxon>
    </lineage>
</organism>
<sequence length="74" mass="8687">MHTKYRLRYESLGQIQTLFRGTWVFRELLTCPHNFAVYFSMASCRNFDTINTISKSSEPIRVVRGCPPGFPTRR</sequence>